<dbReference type="InterPro" id="IPR050465">
    <property type="entry name" value="UPF0194_transport"/>
</dbReference>
<dbReference type="AlphaFoldDB" id="A0A7R7EK43"/>
<dbReference type="PANTHER" id="PTHR32347">
    <property type="entry name" value="EFFLUX SYSTEM COMPONENT YKNX-RELATED"/>
    <property type="match status" value="1"/>
</dbReference>
<feature type="coiled-coil region" evidence="3">
    <location>
        <begin position="402"/>
        <end position="429"/>
    </location>
</feature>
<sequence>MKFVTEIGHFIKDRNDKEIVSEVEIDKKELTLQEKARRLLIGFFAMMFALTVLSRVADSITIARVSTQSPKSSTLTFNIEGTGTITADAKKYVKVQDGIGVDKINVEAGREVKKGDVLFTLDQTDVNEALKTANREAEKYENQMEQEKLSVTDSNLSTKEKADLLYRNAKLDLDSAKEDYLDAKKSYRESEDKVKQAQNTYQKALTKNVKQVYINKMREYRAEEKSYKNIQLSNEESLKNANETLDSAKKTLSDLQTIDSNIKEFLDDYVFYNGKDEKQTNDALENLFIIAYGDQEAYENYKDQRASLEKKLARAKEDLLNAQTDLFSPQSADNLTAYQNAVTTAKRAVSDAEDDLSKVKKKENCIRTELNNYITVKASNNTDKIQNALENVKKSIYGTNGYKKHQEDLQDANRKIMDAEENCKSIDKKNELALSIEQDKLDQLQEIIDSIDNGTYDKEDAAESQKQAIDTAKNELDTKKENIKTTKKAVDTAKRALEAAKLDQNQAKEQDGLNEETFQKQEAAAILRVSAIQIDLDAKKELVSELLEIQKNNGKVKAPVSGTVDQISFEEGKKSAADNSVVIDTGGYGILITVPKEQGEYVSIGDDIELTAKGKKDKITVQVEDISFTTGTQNTTTDSSASDSVAEDGTSEELTKITALMPEGEYIPGATLEANITKNSDLYDICVPLTAIRSEGNDAYCLITQPKKTILGDELLAVKVPVDVVEKDDTMAAVEGSLSVDDNVIISSNKNINENDRVRLEQ</sequence>
<feature type="coiled-coil region" evidence="3">
    <location>
        <begin position="462"/>
        <end position="510"/>
    </location>
</feature>
<gene>
    <name evidence="4" type="ORF">bsdtb5_15040</name>
</gene>
<evidence type="ECO:0000256" key="1">
    <source>
        <dbReference type="ARBA" id="ARBA00004196"/>
    </source>
</evidence>
<evidence type="ECO:0000313" key="4">
    <source>
        <dbReference type="EMBL" id="BCN30209.1"/>
    </source>
</evidence>
<name>A0A7R7EK43_9FIRM</name>
<protein>
    <recommendedName>
        <fullName evidence="6">Biotin/lipoyl-binding protein</fullName>
    </recommendedName>
</protein>
<evidence type="ECO:0008006" key="6">
    <source>
        <dbReference type="Google" id="ProtNLM"/>
    </source>
</evidence>
<dbReference type="Gene3D" id="1.10.287.470">
    <property type="entry name" value="Helix hairpin bin"/>
    <property type="match status" value="1"/>
</dbReference>
<dbReference type="PANTHER" id="PTHR32347:SF14">
    <property type="entry name" value="EFFLUX SYSTEM COMPONENT YKNX-RELATED"/>
    <property type="match status" value="1"/>
</dbReference>
<feature type="coiled-coil region" evidence="3">
    <location>
        <begin position="123"/>
        <end position="207"/>
    </location>
</feature>
<evidence type="ECO:0000313" key="5">
    <source>
        <dbReference type="Proteomes" id="UP000595897"/>
    </source>
</evidence>
<proteinExistence type="predicted"/>
<evidence type="ECO:0000256" key="3">
    <source>
        <dbReference type="SAM" id="Coils"/>
    </source>
</evidence>
<dbReference type="Proteomes" id="UP000595897">
    <property type="component" value="Chromosome"/>
</dbReference>
<dbReference type="EMBL" id="AP024169">
    <property type="protein sequence ID" value="BCN30209.1"/>
    <property type="molecule type" value="Genomic_DNA"/>
</dbReference>
<comment type="subcellular location">
    <subcellularLocation>
        <location evidence="1">Cell envelope</location>
    </subcellularLocation>
</comment>
<dbReference type="GO" id="GO:0030313">
    <property type="term" value="C:cell envelope"/>
    <property type="evidence" value="ECO:0007669"/>
    <property type="project" value="UniProtKB-SubCell"/>
</dbReference>
<reference evidence="4 5" key="1">
    <citation type="submission" date="2020-11" db="EMBL/GenBank/DDBJ databases">
        <title>Draft genome sequencing of a Lachnospiraceae strain isolated from anoxic soil subjected to BSD treatment.</title>
        <authorList>
            <person name="Uek A."/>
            <person name="Tonouchi A."/>
        </authorList>
    </citation>
    <scope>NUCLEOTIDE SEQUENCE [LARGE SCALE GENOMIC DNA]</scope>
    <source>
        <strain evidence="4 5">TB5</strain>
    </source>
</reference>
<dbReference type="KEGG" id="ahb:bsdtb5_15040"/>
<organism evidence="4 5">
    <name type="scientific">Anaeromicropila herbilytica</name>
    <dbReference type="NCBI Taxonomy" id="2785025"/>
    <lineage>
        <taxon>Bacteria</taxon>
        <taxon>Bacillati</taxon>
        <taxon>Bacillota</taxon>
        <taxon>Clostridia</taxon>
        <taxon>Lachnospirales</taxon>
        <taxon>Lachnospiraceae</taxon>
        <taxon>Anaeromicropila</taxon>
    </lineage>
</organism>
<accession>A0A7R7EK43</accession>
<feature type="coiled-coil region" evidence="3">
    <location>
        <begin position="298"/>
        <end position="362"/>
    </location>
</feature>
<evidence type="ECO:0000256" key="2">
    <source>
        <dbReference type="ARBA" id="ARBA00023054"/>
    </source>
</evidence>
<keyword evidence="5" id="KW-1185">Reference proteome</keyword>
<dbReference type="RefSeq" id="WP_271715446.1">
    <property type="nucleotide sequence ID" value="NZ_AP024169.1"/>
</dbReference>
<dbReference type="Gene3D" id="2.40.420.20">
    <property type="match status" value="1"/>
</dbReference>
<dbReference type="Gene3D" id="2.40.50.100">
    <property type="match status" value="1"/>
</dbReference>
<keyword evidence="2 3" id="KW-0175">Coiled coil</keyword>